<dbReference type="InterPro" id="IPR050709">
    <property type="entry name" value="Biotin_Carboxyl_Carrier/Decarb"/>
</dbReference>
<feature type="domain" description="Lipoyl-binding" evidence="3">
    <location>
        <begin position="46"/>
        <end position="123"/>
    </location>
</feature>
<dbReference type="PANTHER" id="PTHR45266:SF3">
    <property type="entry name" value="OXALOACETATE DECARBOXYLASE ALPHA CHAIN"/>
    <property type="match status" value="1"/>
</dbReference>
<evidence type="ECO:0000313" key="4">
    <source>
        <dbReference type="EMBL" id="XAN06745.1"/>
    </source>
</evidence>
<dbReference type="Gene3D" id="2.40.50.100">
    <property type="match status" value="1"/>
</dbReference>
<reference evidence="4 5" key="1">
    <citation type="submission" date="2024-04" db="EMBL/GenBank/DDBJ databases">
        <title>Isolation of an actinomycete strain from pig manure.</title>
        <authorList>
            <person name="Gong T."/>
            <person name="Yu Z."/>
            <person name="An M."/>
            <person name="Wei C."/>
            <person name="Yang W."/>
            <person name="Liu L."/>
        </authorList>
    </citation>
    <scope>NUCLEOTIDE SEQUENCE [LARGE SCALE GENOMIC DNA]</scope>
    <source>
        <strain evidence="4 5">ZF39</strain>
    </source>
</reference>
<feature type="region of interest" description="Disordered" evidence="2">
    <location>
        <begin position="23"/>
        <end position="51"/>
    </location>
</feature>
<dbReference type="PANTHER" id="PTHR45266">
    <property type="entry name" value="OXALOACETATE DECARBOXYLASE ALPHA CHAIN"/>
    <property type="match status" value="1"/>
</dbReference>
<dbReference type="SUPFAM" id="SSF51230">
    <property type="entry name" value="Single hybrid motif"/>
    <property type="match status" value="1"/>
</dbReference>
<dbReference type="InterPro" id="IPR000089">
    <property type="entry name" value="Biotin_lipoyl"/>
</dbReference>
<dbReference type="RefSeq" id="WP_425308174.1">
    <property type="nucleotide sequence ID" value="NZ_CP154795.1"/>
</dbReference>
<dbReference type="InterPro" id="IPR011053">
    <property type="entry name" value="Single_hybrid_motif"/>
</dbReference>
<keyword evidence="5" id="KW-1185">Reference proteome</keyword>
<gene>
    <name evidence="4" type="ORF">AADG42_05285</name>
</gene>
<dbReference type="Proteomes" id="UP001442841">
    <property type="component" value="Chromosome"/>
</dbReference>
<organism evidence="4 5">
    <name type="scientific">Ammonicoccus fulvus</name>
    <dbReference type="NCBI Taxonomy" id="3138240"/>
    <lineage>
        <taxon>Bacteria</taxon>
        <taxon>Bacillati</taxon>
        <taxon>Actinomycetota</taxon>
        <taxon>Actinomycetes</taxon>
        <taxon>Propionibacteriales</taxon>
        <taxon>Propionibacteriaceae</taxon>
        <taxon>Ammonicoccus</taxon>
    </lineage>
</organism>
<dbReference type="EMBL" id="CP154795">
    <property type="protein sequence ID" value="XAN06745.1"/>
    <property type="molecule type" value="Genomic_DNA"/>
</dbReference>
<protein>
    <submittedName>
        <fullName evidence="4">Biotin/lipoyl-containing protein</fullName>
    </submittedName>
</protein>
<evidence type="ECO:0000259" key="3">
    <source>
        <dbReference type="PROSITE" id="PS50968"/>
    </source>
</evidence>
<accession>A0ABZ3FPN6</accession>
<evidence type="ECO:0000313" key="5">
    <source>
        <dbReference type="Proteomes" id="UP001442841"/>
    </source>
</evidence>
<keyword evidence="1" id="KW-0092">Biotin</keyword>
<evidence type="ECO:0000256" key="2">
    <source>
        <dbReference type="SAM" id="MobiDB-lite"/>
    </source>
</evidence>
<dbReference type="PROSITE" id="PS50968">
    <property type="entry name" value="BIOTINYL_LIPOYL"/>
    <property type="match status" value="1"/>
</dbReference>
<name>A0ABZ3FPN6_9ACTN</name>
<dbReference type="CDD" id="cd06850">
    <property type="entry name" value="biotinyl_domain"/>
    <property type="match status" value="1"/>
</dbReference>
<sequence>MKLKVVVNGTAYSVDVEVEPDEQPGLGSLLQTGVRHPGPTPTAPTSASVKGASKNAVVAPLAGSVARVLVKAGDTIEADQVLVVLEAMKMETEITAPSAGMVTAVHVEAGDAVQGGQALVELE</sequence>
<dbReference type="PROSITE" id="PS00188">
    <property type="entry name" value="BIOTIN"/>
    <property type="match status" value="1"/>
</dbReference>
<dbReference type="Pfam" id="PF00364">
    <property type="entry name" value="Biotin_lipoyl"/>
    <property type="match status" value="1"/>
</dbReference>
<evidence type="ECO:0000256" key="1">
    <source>
        <dbReference type="ARBA" id="ARBA00023267"/>
    </source>
</evidence>
<proteinExistence type="predicted"/>
<dbReference type="InterPro" id="IPR001882">
    <property type="entry name" value="Biotin_BS"/>
</dbReference>